<dbReference type="Gene3D" id="2.115.10.20">
    <property type="entry name" value="Glycosyl hydrolase domain, family 43"/>
    <property type="match status" value="1"/>
</dbReference>
<organism evidence="10 11">
    <name type="scientific">Halosaccharopolyspora lacisalsi</name>
    <dbReference type="NCBI Taxonomy" id="1000566"/>
    <lineage>
        <taxon>Bacteria</taxon>
        <taxon>Bacillati</taxon>
        <taxon>Actinomycetota</taxon>
        <taxon>Actinomycetes</taxon>
        <taxon>Pseudonocardiales</taxon>
        <taxon>Pseudonocardiaceae</taxon>
        <taxon>Halosaccharopolyspora</taxon>
    </lineage>
</organism>
<proteinExistence type="inferred from homology"/>
<dbReference type="Proteomes" id="UP000569329">
    <property type="component" value="Unassembled WGS sequence"/>
</dbReference>
<dbReference type="AlphaFoldDB" id="A0A839DS19"/>
<dbReference type="PIRSF" id="PIRSF026534">
    <property type="entry name" value="Endo_alpha-L-arabinosidase"/>
    <property type="match status" value="1"/>
</dbReference>
<feature type="binding site" evidence="7">
    <location>
        <begin position="177"/>
        <end position="179"/>
    </location>
    <ligand>
        <name>substrate</name>
    </ligand>
</feature>
<dbReference type="GO" id="GO:0046558">
    <property type="term" value="F:arabinan endo-1,5-alpha-L-arabinosidase activity"/>
    <property type="evidence" value="ECO:0007669"/>
    <property type="project" value="UniProtKB-EC"/>
</dbReference>
<dbReference type="InterPro" id="IPR023296">
    <property type="entry name" value="Glyco_hydro_beta-prop_sf"/>
</dbReference>
<evidence type="ECO:0000256" key="4">
    <source>
        <dbReference type="ARBA" id="ARBA00023295"/>
    </source>
</evidence>
<dbReference type="EMBL" id="JACGWZ010000001">
    <property type="protein sequence ID" value="MBA8823750.1"/>
    <property type="molecule type" value="Genomic_DNA"/>
</dbReference>
<keyword evidence="4 5" id="KW-0326">Glycosidase</keyword>
<comment type="similarity">
    <text evidence="2 5">Belongs to the glycosyl hydrolase 43 family.</text>
</comment>
<feature type="binding site" evidence="7">
    <location>
        <begin position="157"/>
        <end position="160"/>
    </location>
    <ligand>
        <name>substrate</name>
    </ligand>
</feature>
<evidence type="ECO:0000256" key="8">
    <source>
        <dbReference type="PIRSR" id="PIRSR606710-2"/>
    </source>
</evidence>
<feature type="chain" id="PRO_5032314488" evidence="9">
    <location>
        <begin position="31"/>
        <end position="329"/>
    </location>
</feature>
<dbReference type="InterPro" id="IPR016840">
    <property type="entry name" value="Glyco_hydro_43_endo_a_Ara-ase"/>
</dbReference>
<feature type="active site" description="Proton donor" evidence="6">
    <location>
        <position position="216"/>
    </location>
</feature>
<dbReference type="UniPathway" id="UPA00667"/>
<feature type="site" description="Important for catalytic activity, responsible for pKa modulation of the active site Glu and correct orientation of both the proton donor and substrate" evidence="8">
    <location>
        <position position="160"/>
    </location>
</feature>
<feature type="binding site" evidence="7">
    <location>
        <position position="122"/>
    </location>
    <ligand>
        <name>substrate</name>
    </ligand>
</feature>
<protein>
    <submittedName>
        <fullName evidence="10">Arabinan endo-1,5-alpha-L-arabinosidase</fullName>
        <ecNumber evidence="10">3.2.1.99</ecNumber>
    </submittedName>
</protein>
<keyword evidence="3 5" id="KW-0378">Hydrolase</keyword>
<dbReference type="SUPFAM" id="SSF75005">
    <property type="entry name" value="Arabinanase/levansucrase/invertase"/>
    <property type="match status" value="1"/>
</dbReference>
<dbReference type="PANTHER" id="PTHR43301:SF3">
    <property type="entry name" value="ARABINAN ENDO-1,5-ALPHA-L-ARABINOSIDASE A-RELATED"/>
    <property type="match status" value="1"/>
</dbReference>
<dbReference type="Pfam" id="PF04616">
    <property type="entry name" value="Glyco_hydro_43"/>
    <property type="match status" value="1"/>
</dbReference>
<dbReference type="EC" id="3.2.1.99" evidence="10"/>
<evidence type="ECO:0000256" key="5">
    <source>
        <dbReference type="PIRNR" id="PIRNR026534"/>
    </source>
</evidence>
<evidence type="ECO:0000256" key="3">
    <source>
        <dbReference type="ARBA" id="ARBA00022801"/>
    </source>
</evidence>
<feature type="binding site" evidence="7">
    <location>
        <position position="47"/>
    </location>
    <ligand>
        <name>substrate</name>
    </ligand>
</feature>
<accession>A0A839DS19</accession>
<evidence type="ECO:0000256" key="1">
    <source>
        <dbReference type="ARBA" id="ARBA00004834"/>
    </source>
</evidence>
<dbReference type="InterPro" id="IPR006710">
    <property type="entry name" value="Glyco_hydro_43"/>
</dbReference>
<feature type="signal peptide" evidence="9">
    <location>
        <begin position="1"/>
        <end position="30"/>
    </location>
</feature>
<keyword evidence="11" id="KW-1185">Reference proteome</keyword>
<keyword evidence="9" id="KW-0732">Signal</keyword>
<evidence type="ECO:0000256" key="6">
    <source>
        <dbReference type="PIRSR" id="PIRSR026534-1"/>
    </source>
</evidence>
<evidence type="ECO:0000313" key="11">
    <source>
        <dbReference type="Proteomes" id="UP000569329"/>
    </source>
</evidence>
<dbReference type="PANTHER" id="PTHR43301">
    <property type="entry name" value="ARABINAN ENDO-1,5-ALPHA-L-ARABINOSIDASE"/>
    <property type="match status" value="1"/>
</dbReference>
<gene>
    <name evidence="10" type="ORF">FHX42_001079</name>
</gene>
<evidence type="ECO:0000256" key="2">
    <source>
        <dbReference type="ARBA" id="ARBA00009865"/>
    </source>
</evidence>
<dbReference type="GO" id="GO:0031222">
    <property type="term" value="P:arabinan catabolic process"/>
    <property type="evidence" value="ECO:0007669"/>
    <property type="project" value="UniProtKB-UniPathway"/>
</dbReference>
<comment type="caution">
    <text evidence="10">The sequence shown here is derived from an EMBL/GenBank/DDBJ whole genome shotgun (WGS) entry which is preliminary data.</text>
</comment>
<comment type="pathway">
    <text evidence="1 5">Glycan metabolism; L-arabinan degradation.</text>
</comment>
<dbReference type="RefSeq" id="WP_182543008.1">
    <property type="nucleotide sequence ID" value="NZ_JACGWZ010000001.1"/>
</dbReference>
<evidence type="ECO:0000313" key="10">
    <source>
        <dbReference type="EMBL" id="MBA8823750.1"/>
    </source>
</evidence>
<evidence type="ECO:0000256" key="9">
    <source>
        <dbReference type="SAM" id="SignalP"/>
    </source>
</evidence>
<evidence type="ECO:0000256" key="7">
    <source>
        <dbReference type="PIRSR" id="PIRSR026534-2"/>
    </source>
</evidence>
<dbReference type="CDD" id="cd08998">
    <property type="entry name" value="GH43_Arb43a-like"/>
    <property type="match status" value="1"/>
</dbReference>
<name>A0A839DS19_9PSEU</name>
<feature type="active site" description="Proton acceptor" evidence="6">
    <location>
        <position position="47"/>
    </location>
</feature>
<dbReference type="InterPro" id="IPR050727">
    <property type="entry name" value="GH43_arabinanases"/>
</dbReference>
<sequence>MIRLPRGLLHTAVALSTVCVTLGVAQPAVAADYPNPGQVTGDVAAHDPSMVRTSEGYALYSTHDRIEARTSPDRTGFTRAGSALGTIPSWVYEYNSSGDVWAPDVSQHNGRYWMYYSASSYGSNHSAIGLATSATGRPGSWTDRGIVHSSDSGDDHNAIDPALLVDRQGRWWLSFGSFWSGIRMIRLDPATGKRSPQDSTLHHLASRPNDASHAVEAPYIVEHGGYYYLFVSFGRCCQGTDSTYRVVVGRSSSPTGPYVDRSGTPMLSGGGTEILATHDDVIGPGGQSVLGDTDGDLLVYHYYDANAGGAPRLGLNLLGWDEQGWPYVY</sequence>
<reference evidence="10 11" key="1">
    <citation type="submission" date="2020-07" db="EMBL/GenBank/DDBJ databases">
        <title>Sequencing the genomes of 1000 actinobacteria strains.</title>
        <authorList>
            <person name="Klenk H.-P."/>
        </authorList>
    </citation>
    <scope>NUCLEOTIDE SEQUENCE [LARGE SCALE GENOMIC DNA]</scope>
    <source>
        <strain evidence="10 11">DSM 45975</strain>
    </source>
</reference>